<organism evidence="3 4">
    <name type="scientific">Phytohabitans kaempferiae</name>
    <dbReference type="NCBI Taxonomy" id="1620943"/>
    <lineage>
        <taxon>Bacteria</taxon>
        <taxon>Bacillati</taxon>
        <taxon>Actinomycetota</taxon>
        <taxon>Actinomycetes</taxon>
        <taxon>Micromonosporales</taxon>
        <taxon>Micromonosporaceae</taxon>
    </lineage>
</organism>
<sequence>MRIRTGLVLGLLLALSAAGCAGEGDSGDQVATAGGRTPEATASAESAGKGDDRDQILAFSRCMRENGVPEFPDPETNGSGGFSLSLPGDTDKEKVDAAQEKCKQHLPDGGEPPKPDPEQVETMREYARCMRENGVPKFPDPSEDGGFQLDGDQVGDPQSPAFKAAEEKCRSIMPGAPGTGRGGTSIRGRDA</sequence>
<dbReference type="Proteomes" id="UP001589867">
    <property type="component" value="Unassembled WGS sequence"/>
</dbReference>
<reference evidence="3 4" key="1">
    <citation type="submission" date="2024-09" db="EMBL/GenBank/DDBJ databases">
        <authorList>
            <person name="Sun Q."/>
            <person name="Mori K."/>
        </authorList>
    </citation>
    <scope>NUCLEOTIDE SEQUENCE [LARGE SCALE GENOMIC DNA]</scope>
    <source>
        <strain evidence="3 4">TBRC 3947</strain>
    </source>
</reference>
<evidence type="ECO:0000256" key="2">
    <source>
        <dbReference type="SAM" id="SignalP"/>
    </source>
</evidence>
<feature type="chain" id="PRO_5047420133" description="Lipoprotein" evidence="2">
    <location>
        <begin position="22"/>
        <end position="191"/>
    </location>
</feature>
<feature type="region of interest" description="Disordered" evidence="1">
    <location>
        <begin position="171"/>
        <end position="191"/>
    </location>
</feature>
<proteinExistence type="predicted"/>
<accession>A0ABV6M424</accession>
<dbReference type="RefSeq" id="WP_377251867.1">
    <property type="nucleotide sequence ID" value="NZ_JBHLUH010000028.1"/>
</dbReference>
<evidence type="ECO:0000313" key="3">
    <source>
        <dbReference type="EMBL" id="MFC0529279.1"/>
    </source>
</evidence>
<name>A0ABV6M424_9ACTN</name>
<evidence type="ECO:0000313" key="4">
    <source>
        <dbReference type="Proteomes" id="UP001589867"/>
    </source>
</evidence>
<evidence type="ECO:0000256" key="1">
    <source>
        <dbReference type="SAM" id="MobiDB-lite"/>
    </source>
</evidence>
<keyword evidence="4" id="KW-1185">Reference proteome</keyword>
<protein>
    <recommendedName>
        <fullName evidence="5">Lipoprotein</fullName>
    </recommendedName>
</protein>
<feature type="region of interest" description="Disordered" evidence="1">
    <location>
        <begin position="20"/>
        <end position="159"/>
    </location>
</feature>
<evidence type="ECO:0008006" key="5">
    <source>
        <dbReference type="Google" id="ProtNLM"/>
    </source>
</evidence>
<dbReference type="EMBL" id="JBHLUH010000028">
    <property type="protein sequence ID" value="MFC0529279.1"/>
    <property type="molecule type" value="Genomic_DNA"/>
</dbReference>
<feature type="signal peptide" evidence="2">
    <location>
        <begin position="1"/>
        <end position="21"/>
    </location>
</feature>
<feature type="compositionally biased region" description="Basic and acidic residues" evidence="1">
    <location>
        <begin position="89"/>
        <end position="131"/>
    </location>
</feature>
<gene>
    <name evidence="3" type="ORF">ACFFIA_16625</name>
</gene>
<dbReference type="PROSITE" id="PS51257">
    <property type="entry name" value="PROKAR_LIPOPROTEIN"/>
    <property type="match status" value="1"/>
</dbReference>
<comment type="caution">
    <text evidence="3">The sequence shown here is derived from an EMBL/GenBank/DDBJ whole genome shotgun (WGS) entry which is preliminary data.</text>
</comment>
<keyword evidence="2" id="KW-0732">Signal</keyword>